<protein>
    <submittedName>
        <fullName evidence="2">Uncharacterized protein</fullName>
    </submittedName>
</protein>
<reference evidence="2" key="1">
    <citation type="journal article" date="2021" name="G3 (Bethesda)">
        <title>Genome and transcriptome analysis of the beet armyworm Spodoptera exigua reveals targets for pest control. .</title>
        <authorList>
            <person name="Simon S."/>
            <person name="Breeschoten T."/>
            <person name="Jansen H.J."/>
            <person name="Dirks R.P."/>
            <person name="Schranz M.E."/>
            <person name="Ros V.I.D."/>
        </authorList>
    </citation>
    <scope>NUCLEOTIDE SEQUENCE</scope>
    <source>
        <strain evidence="2">TB_SE_WUR_2020</strain>
    </source>
</reference>
<dbReference type="AlphaFoldDB" id="A0A922M5W8"/>
<evidence type="ECO:0000313" key="3">
    <source>
        <dbReference type="Proteomes" id="UP000814243"/>
    </source>
</evidence>
<dbReference type="EMBL" id="JACEFF010000820">
    <property type="protein sequence ID" value="KAH9630518.1"/>
    <property type="molecule type" value="Genomic_DNA"/>
</dbReference>
<dbReference type="Proteomes" id="UP000814243">
    <property type="component" value="Unassembled WGS sequence"/>
</dbReference>
<feature type="region of interest" description="Disordered" evidence="1">
    <location>
        <begin position="1"/>
        <end position="142"/>
    </location>
</feature>
<feature type="compositionally biased region" description="Polar residues" evidence="1">
    <location>
        <begin position="1"/>
        <end position="12"/>
    </location>
</feature>
<sequence>MTNVMISNTLLQSSSRSDSARASCSTAADNCSPSPSGIPTPFAPPQQIDRDRTSIESYAPQLHQKRDTMESFASVETHGERDRSIVETESESGIDSGAASSSTSGVKSVVSSGIGSEKITEETVTRKVKRRPRRSSSPQLPR</sequence>
<evidence type="ECO:0000256" key="1">
    <source>
        <dbReference type="SAM" id="MobiDB-lite"/>
    </source>
</evidence>
<gene>
    <name evidence="2" type="ORF">HF086_006485</name>
</gene>
<organism evidence="2 3">
    <name type="scientific">Spodoptera exigua</name>
    <name type="common">Beet armyworm</name>
    <name type="synonym">Noctua fulgens</name>
    <dbReference type="NCBI Taxonomy" id="7107"/>
    <lineage>
        <taxon>Eukaryota</taxon>
        <taxon>Metazoa</taxon>
        <taxon>Ecdysozoa</taxon>
        <taxon>Arthropoda</taxon>
        <taxon>Hexapoda</taxon>
        <taxon>Insecta</taxon>
        <taxon>Pterygota</taxon>
        <taxon>Neoptera</taxon>
        <taxon>Endopterygota</taxon>
        <taxon>Lepidoptera</taxon>
        <taxon>Glossata</taxon>
        <taxon>Ditrysia</taxon>
        <taxon>Noctuoidea</taxon>
        <taxon>Noctuidae</taxon>
        <taxon>Amphipyrinae</taxon>
        <taxon>Spodoptera</taxon>
    </lineage>
</organism>
<comment type="caution">
    <text evidence="2">The sequence shown here is derived from an EMBL/GenBank/DDBJ whole genome shotgun (WGS) entry which is preliminary data.</text>
</comment>
<evidence type="ECO:0000313" key="2">
    <source>
        <dbReference type="EMBL" id="KAH9630518.1"/>
    </source>
</evidence>
<proteinExistence type="predicted"/>
<name>A0A922M5W8_SPOEX</name>
<feature type="compositionally biased region" description="Low complexity" evidence="1">
    <location>
        <begin position="91"/>
        <end position="117"/>
    </location>
</feature>
<feature type="compositionally biased region" description="Low complexity" evidence="1">
    <location>
        <begin position="13"/>
        <end position="29"/>
    </location>
</feature>
<feature type="compositionally biased region" description="Basic and acidic residues" evidence="1">
    <location>
        <begin position="77"/>
        <end position="86"/>
    </location>
</feature>
<accession>A0A922M5W8</accession>